<dbReference type="InterPro" id="IPR021354">
    <property type="entry name" value="DUF2975"/>
</dbReference>
<evidence type="ECO:0000256" key="1">
    <source>
        <dbReference type="SAM" id="Phobius"/>
    </source>
</evidence>
<keyword evidence="1" id="KW-1133">Transmembrane helix</keyword>
<feature type="transmembrane region" description="Helical" evidence="1">
    <location>
        <begin position="154"/>
        <end position="173"/>
    </location>
</feature>
<keyword evidence="1" id="KW-0812">Transmembrane</keyword>
<feature type="transmembrane region" description="Helical" evidence="1">
    <location>
        <begin position="121"/>
        <end position="142"/>
    </location>
</feature>
<reference evidence="2 3" key="1">
    <citation type="journal article" date="2019" name="Int. J. Syst. Evol. Microbiol.">
        <title>The Global Catalogue of Microorganisms (GCM) 10K type strain sequencing project: providing services to taxonomists for standard genome sequencing and annotation.</title>
        <authorList>
            <consortium name="The Broad Institute Genomics Platform"/>
            <consortium name="The Broad Institute Genome Sequencing Center for Infectious Disease"/>
            <person name="Wu L."/>
            <person name="Ma J."/>
        </authorList>
    </citation>
    <scope>NUCLEOTIDE SEQUENCE [LARGE SCALE GENOMIC DNA]</scope>
    <source>
        <strain evidence="2 3">JCM 10425</strain>
    </source>
</reference>
<evidence type="ECO:0008006" key="4">
    <source>
        <dbReference type="Google" id="ProtNLM"/>
    </source>
</evidence>
<proteinExistence type="predicted"/>
<keyword evidence="1" id="KW-0472">Membrane</keyword>
<dbReference type="RefSeq" id="WP_344651604.1">
    <property type="nucleotide sequence ID" value="NZ_BAAAGX010000020.1"/>
</dbReference>
<gene>
    <name evidence="2" type="ORF">GCM10009539_52780</name>
</gene>
<organism evidence="2 3">
    <name type="scientific">Cryptosporangium japonicum</name>
    <dbReference type="NCBI Taxonomy" id="80872"/>
    <lineage>
        <taxon>Bacteria</taxon>
        <taxon>Bacillati</taxon>
        <taxon>Actinomycetota</taxon>
        <taxon>Actinomycetes</taxon>
        <taxon>Cryptosporangiales</taxon>
        <taxon>Cryptosporangiaceae</taxon>
        <taxon>Cryptosporangium</taxon>
    </lineage>
</organism>
<evidence type="ECO:0000313" key="3">
    <source>
        <dbReference type="Proteomes" id="UP001500967"/>
    </source>
</evidence>
<protein>
    <recommendedName>
        <fullName evidence="4">DUF2975 domain-containing protein</fullName>
    </recommendedName>
</protein>
<evidence type="ECO:0000313" key="2">
    <source>
        <dbReference type="EMBL" id="GAA0260735.1"/>
    </source>
</evidence>
<dbReference type="Proteomes" id="UP001500967">
    <property type="component" value="Unassembled WGS sequence"/>
</dbReference>
<accession>A0ABN0UT62</accession>
<feature type="transmembrane region" description="Helical" evidence="1">
    <location>
        <begin position="83"/>
        <end position="100"/>
    </location>
</feature>
<dbReference type="EMBL" id="BAAAGX010000020">
    <property type="protein sequence ID" value="GAA0260735.1"/>
    <property type="molecule type" value="Genomic_DNA"/>
</dbReference>
<name>A0ABN0UT62_9ACTN</name>
<feature type="transmembrane region" description="Helical" evidence="1">
    <location>
        <begin position="12"/>
        <end position="33"/>
    </location>
</feature>
<sequence length="187" mass="19454">MRRRGHLGEFEILLVVALVIGGVGLLVGAWRLVAREPVTVAVEGAPVLAGLAPGVHADPAGPVRVVVEDPTGPQLAWEALRTAPGFALIVFTLVMLLLVVRSARRGDPFSDANIRRLALTGWVLLVGSAVAFGLELVAVTQLSQSVSASGGGATYSFLWAFSSLGFLAVAEVLRRGRALQADLAGVV</sequence>
<comment type="caution">
    <text evidence="2">The sequence shown here is derived from an EMBL/GenBank/DDBJ whole genome shotgun (WGS) entry which is preliminary data.</text>
</comment>
<dbReference type="Pfam" id="PF11188">
    <property type="entry name" value="DUF2975"/>
    <property type="match status" value="1"/>
</dbReference>
<keyword evidence="3" id="KW-1185">Reference proteome</keyword>